<dbReference type="NCBIfam" id="TIGR00277">
    <property type="entry name" value="HDIG"/>
    <property type="match status" value="1"/>
</dbReference>
<sequence length="418" mass="46033">MLKKVTSAEVCLGMYIHRFEGSWIDHPFWKARFLLQEARDLQKIQDSAVTAVWIDIAKGLDCPPQAECPPAVDPVPLPESVAAPGLAREVPAVAASVPVAGTTPGAVLSCPQEMAQASAVSAHAKQEVARLFQDVRLGQAIELSEVATVVEQISASVLRHPTALISLTRLRTADEYTYIHSVSVCALMTAVARQMELPADQVQLAGQAGLLHDVGKMRTPLEVLNKPGKLTEAEFAVMQRHPAEGVVLLRQWGAPAEVVDVCLHHHEKFDGSGYPQGLAGTQISLLSRIAAVCDVYDAISSTRPYKTAWSPAEAIRRMAEWKGHFDPRVFQAFVRTLGIYPIGSLVRLSNEQLAVVVEQHPDSLLTPQVRVFFSARSRTPLPQRLLDLARPPADERIVRREDPEEWGFRNLERLWQQA</sequence>
<dbReference type="SUPFAM" id="SSF109604">
    <property type="entry name" value="HD-domain/PDEase-like"/>
    <property type="match status" value="1"/>
</dbReference>
<accession>A0A2Z5A2G4</accession>
<dbReference type="AlphaFoldDB" id="A0A2Z5A2G4"/>
<dbReference type="Pfam" id="PF11871">
    <property type="entry name" value="DUF3391"/>
    <property type="match status" value="1"/>
</dbReference>
<dbReference type="Gene3D" id="1.10.3210.10">
    <property type="entry name" value="Hypothetical protein af1432"/>
    <property type="match status" value="1"/>
</dbReference>
<dbReference type="GO" id="GO:0008081">
    <property type="term" value="F:phosphoric diester hydrolase activity"/>
    <property type="evidence" value="ECO:0007669"/>
    <property type="project" value="UniProtKB-ARBA"/>
</dbReference>
<dbReference type="InterPro" id="IPR021812">
    <property type="entry name" value="DUF3391"/>
</dbReference>
<evidence type="ECO:0000313" key="2">
    <source>
        <dbReference type="EMBL" id="AXA64272.1"/>
    </source>
</evidence>
<name>A0A2Z5A2G4_9PSED</name>
<organism evidence="2 3">
    <name type="scientific">Pseudomonas oryzihabitans</name>
    <dbReference type="NCBI Taxonomy" id="47885"/>
    <lineage>
        <taxon>Bacteria</taxon>
        <taxon>Pseudomonadati</taxon>
        <taxon>Pseudomonadota</taxon>
        <taxon>Gammaproteobacteria</taxon>
        <taxon>Pseudomonadales</taxon>
        <taxon>Pseudomonadaceae</taxon>
        <taxon>Pseudomonas</taxon>
    </lineage>
</organism>
<reference evidence="2 3" key="1">
    <citation type="submission" date="2017-06" db="EMBL/GenBank/DDBJ databases">
        <title>Evolution towards high GC content and high-temperature stress adaptation in endophytic Pseudomonas oryzihabitans impacted its plant-growth promoting traits.</title>
        <authorList>
            <person name="Nascimento F.X."/>
        </authorList>
    </citation>
    <scope>NUCLEOTIDE SEQUENCE [LARGE SCALE GENOMIC DNA]</scope>
    <source>
        <strain evidence="2 3">MS8</strain>
    </source>
</reference>
<dbReference type="Pfam" id="PF13487">
    <property type="entry name" value="HD_5"/>
    <property type="match status" value="1"/>
</dbReference>
<proteinExistence type="predicted"/>
<dbReference type="EMBL" id="CP022198">
    <property type="protein sequence ID" value="AXA64272.1"/>
    <property type="molecule type" value="Genomic_DNA"/>
</dbReference>
<dbReference type="SMART" id="SM00471">
    <property type="entry name" value="HDc"/>
    <property type="match status" value="1"/>
</dbReference>
<dbReference type="STRING" id="47885.APT59_20285"/>
<dbReference type="PANTHER" id="PTHR43155:SF2">
    <property type="entry name" value="CYCLIC DI-GMP PHOSPHODIESTERASE PA4108"/>
    <property type="match status" value="1"/>
</dbReference>
<dbReference type="PROSITE" id="PS51832">
    <property type="entry name" value="HD_GYP"/>
    <property type="match status" value="1"/>
</dbReference>
<dbReference type="InterPro" id="IPR006675">
    <property type="entry name" value="HDIG_dom"/>
</dbReference>
<evidence type="ECO:0000313" key="3">
    <source>
        <dbReference type="Proteomes" id="UP000250579"/>
    </source>
</evidence>
<protein>
    <submittedName>
        <fullName evidence="2">Phosphodiesterase</fullName>
    </submittedName>
</protein>
<dbReference type="InterPro" id="IPR003607">
    <property type="entry name" value="HD/PDEase_dom"/>
</dbReference>
<dbReference type="InterPro" id="IPR037522">
    <property type="entry name" value="HD_GYP_dom"/>
</dbReference>
<dbReference type="CDD" id="cd00077">
    <property type="entry name" value="HDc"/>
    <property type="match status" value="1"/>
</dbReference>
<feature type="domain" description="HD-GYP" evidence="1">
    <location>
        <begin position="155"/>
        <end position="349"/>
    </location>
</feature>
<evidence type="ECO:0000259" key="1">
    <source>
        <dbReference type="PROSITE" id="PS51832"/>
    </source>
</evidence>
<gene>
    <name evidence="2" type="ORF">CE139_00145</name>
</gene>
<dbReference type="RefSeq" id="WP_208693099.1">
    <property type="nucleotide sequence ID" value="NZ_CP022198.1"/>
</dbReference>
<dbReference type="Proteomes" id="UP000250579">
    <property type="component" value="Chromosome"/>
</dbReference>
<dbReference type="PANTHER" id="PTHR43155">
    <property type="entry name" value="CYCLIC DI-GMP PHOSPHODIESTERASE PA4108-RELATED"/>
    <property type="match status" value="1"/>
</dbReference>